<dbReference type="EMBL" id="BMAW01130958">
    <property type="protein sequence ID" value="GFU37176.1"/>
    <property type="molecule type" value="Genomic_DNA"/>
</dbReference>
<name>A0A8X6QSK1_NEPPI</name>
<sequence length="104" mass="11712">MEANCVVAQSEKGGRKAAKRVPPPQYVKLKSQGRRKNDKKGEKRFLGHLGVRHLCLQNRANPMDIPRHGTPGSVYTSHTPLGPPLETAFLKDWSQSPPRYERAR</sequence>
<reference evidence="2" key="1">
    <citation type="submission" date="2020-08" db="EMBL/GenBank/DDBJ databases">
        <title>Multicomponent nature underlies the extraordinary mechanical properties of spider dragline silk.</title>
        <authorList>
            <person name="Kono N."/>
            <person name="Nakamura H."/>
            <person name="Mori M."/>
            <person name="Yoshida Y."/>
            <person name="Ohtoshi R."/>
            <person name="Malay A.D."/>
            <person name="Moran D.A.P."/>
            <person name="Tomita M."/>
            <person name="Numata K."/>
            <person name="Arakawa K."/>
        </authorList>
    </citation>
    <scope>NUCLEOTIDE SEQUENCE</scope>
</reference>
<accession>A0A8X6QSK1</accession>
<dbReference type="AlphaFoldDB" id="A0A8X6QSK1"/>
<evidence type="ECO:0000256" key="1">
    <source>
        <dbReference type="SAM" id="MobiDB-lite"/>
    </source>
</evidence>
<proteinExistence type="predicted"/>
<feature type="region of interest" description="Disordered" evidence="1">
    <location>
        <begin position="61"/>
        <end position="81"/>
    </location>
</feature>
<evidence type="ECO:0000313" key="3">
    <source>
        <dbReference type="Proteomes" id="UP000887013"/>
    </source>
</evidence>
<comment type="caution">
    <text evidence="2">The sequence shown here is derived from an EMBL/GenBank/DDBJ whole genome shotgun (WGS) entry which is preliminary data.</text>
</comment>
<organism evidence="2 3">
    <name type="scientific">Nephila pilipes</name>
    <name type="common">Giant wood spider</name>
    <name type="synonym">Nephila maculata</name>
    <dbReference type="NCBI Taxonomy" id="299642"/>
    <lineage>
        <taxon>Eukaryota</taxon>
        <taxon>Metazoa</taxon>
        <taxon>Ecdysozoa</taxon>
        <taxon>Arthropoda</taxon>
        <taxon>Chelicerata</taxon>
        <taxon>Arachnida</taxon>
        <taxon>Araneae</taxon>
        <taxon>Araneomorphae</taxon>
        <taxon>Entelegynae</taxon>
        <taxon>Araneoidea</taxon>
        <taxon>Nephilidae</taxon>
        <taxon>Nephila</taxon>
    </lineage>
</organism>
<dbReference type="Proteomes" id="UP000887013">
    <property type="component" value="Unassembled WGS sequence"/>
</dbReference>
<gene>
    <name evidence="2" type="ORF">NPIL_136411</name>
</gene>
<protein>
    <submittedName>
        <fullName evidence="2">Uncharacterized protein</fullName>
    </submittedName>
</protein>
<feature type="region of interest" description="Disordered" evidence="1">
    <location>
        <begin position="1"/>
        <end position="23"/>
    </location>
</feature>
<keyword evidence="3" id="KW-1185">Reference proteome</keyword>
<evidence type="ECO:0000313" key="2">
    <source>
        <dbReference type="EMBL" id="GFU37176.1"/>
    </source>
</evidence>